<comment type="caution">
    <text evidence="2">The sequence shown here is derived from an EMBL/GenBank/DDBJ whole genome shotgun (WGS) entry which is preliminary data.</text>
</comment>
<evidence type="ECO:0000313" key="2">
    <source>
        <dbReference type="EMBL" id="RLP82966.1"/>
    </source>
</evidence>
<dbReference type="Pfam" id="PF11706">
    <property type="entry name" value="zf-CGNR"/>
    <property type="match status" value="1"/>
</dbReference>
<dbReference type="PANTHER" id="PTHR35525:SF3">
    <property type="entry name" value="BLL6575 PROTEIN"/>
    <property type="match status" value="1"/>
</dbReference>
<reference evidence="2 3" key="1">
    <citation type="submission" date="2018-10" db="EMBL/GenBank/DDBJ databases">
        <authorList>
            <person name="Li J."/>
        </authorList>
    </citation>
    <scope>NUCLEOTIDE SEQUENCE [LARGE SCALE GENOMIC DNA]</scope>
    <source>
        <strain evidence="2 3">JCM 11654</strain>
    </source>
</reference>
<dbReference type="SUPFAM" id="SSF160904">
    <property type="entry name" value="Jann2411-like"/>
    <property type="match status" value="1"/>
</dbReference>
<proteinExistence type="predicted"/>
<dbReference type="Pfam" id="PF07336">
    <property type="entry name" value="ABATE"/>
    <property type="match status" value="1"/>
</dbReference>
<gene>
    <name evidence="2" type="ORF">D9V34_06895</name>
</gene>
<accession>A0A3L7AR62</accession>
<feature type="domain" description="Zinc finger CGNR" evidence="1">
    <location>
        <begin position="139"/>
        <end position="179"/>
    </location>
</feature>
<dbReference type="OrthoDB" id="3531194at2"/>
<dbReference type="RefSeq" id="WP_121688104.1">
    <property type="nucleotide sequence ID" value="NZ_RCUY01000005.1"/>
</dbReference>
<dbReference type="InterPro" id="IPR023286">
    <property type="entry name" value="ABATE_dom_sf"/>
</dbReference>
<evidence type="ECO:0000259" key="1">
    <source>
        <dbReference type="Pfam" id="PF11706"/>
    </source>
</evidence>
<dbReference type="EMBL" id="RCUY01000005">
    <property type="protein sequence ID" value="RLP82966.1"/>
    <property type="molecule type" value="Genomic_DNA"/>
</dbReference>
<dbReference type="InterPro" id="IPR021005">
    <property type="entry name" value="Znf_CGNR"/>
</dbReference>
<dbReference type="Gene3D" id="1.10.3300.10">
    <property type="entry name" value="Jann2411-like domain"/>
    <property type="match status" value="1"/>
</dbReference>
<dbReference type="InterPro" id="IPR010852">
    <property type="entry name" value="ABATE"/>
</dbReference>
<protein>
    <recommendedName>
        <fullName evidence="1">Zinc finger CGNR domain-containing protein</fullName>
    </recommendedName>
</protein>
<evidence type="ECO:0000313" key="3">
    <source>
        <dbReference type="Proteomes" id="UP000269438"/>
    </source>
</evidence>
<keyword evidence="3" id="KW-1185">Reference proteome</keyword>
<dbReference type="Proteomes" id="UP000269438">
    <property type="component" value="Unassembled WGS sequence"/>
</dbReference>
<dbReference type="AlphaFoldDB" id="A0A3L7AR62"/>
<sequence length="188" mass="20242">MTFTLLGEPAAIDLLNTLKTAHTPAVDQLDAPGALAEFWRFQSERDPSITALNAEDTRSLRTLVGALIQAIDEGSAPETPVLTAANTILHAAPVQSYLSVRDGHLHVEYTTTARTAEEATRAKLILSALELSDAAAAGRLRHCPAEDCSQMFIATNAKRRWCTAAGCGNRARVSRHAARARVSTRPTR</sequence>
<organism evidence="2 3">
    <name type="scientific">Mycetocola lacteus</name>
    <dbReference type="NCBI Taxonomy" id="76637"/>
    <lineage>
        <taxon>Bacteria</taxon>
        <taxon>Bacillati</taxon>
        <taxon>Actinomycetota</taxon>
        <taxon>Actinomycetes</taxon>
        <taxon>Micrococcales</taxon>
        <taxon>Microbacteriaceae</taxon>
        <taxon>Mycetocola</taxon>
    </lineage>
</organism>
<dbReference type="PANTHER" id="PTHR35525">
    <property type="entry name" value="BLL6575 PROTEIN"/>
    <property type="match status" value="1"/>
</dbReference>
<name>A0A3L7AR62_9MICO</name>